<feature type="domain" description="ADF-H" evidence="9">
    <location>
        <begin position="43"/>
        <end position="179"/>
    </location>
</feature>
<dbReference type="PANTHER" id="PTHR13759:SF1">
    <property type="entry name" value="TWINFILIN"/>
    <property type="match status" value="1"/>
</dbReference>
<dbReference type="CDD" id="cd11284">
    <property type="entry name" value="ADF_Twf-C_like"/>
    <property type="match status" value="1"/>
</dbReference>
<evidence type="ECO:0000313" key="11">
    <source>
        <dbReference type="RefSeq" id="XP_032825492.1"/>
    </source>
</evidence>
<dbReference type="Gene3D" id="3.40.20.10">
    <property type="entry name" value="Severin"/>
    <property type="match status" value="2"/>
</dbReference>
<dbReference type="GO" id="GO:0003785">
    <property type="term" value="F:actin monomer binding"/>
    <property type="evidence" value="ECO:0007669"/>
    <property type="project" value="TreeGrafter"/>
</dbReference>
<comment type="subunit">
    <text evidence="7">Interacts with G-actin; ADP-actin form.</text>
</comment>
<keyword evidence="4" id="KW-0677">Repeat</keyword>
<dbReference type="GO" id="GO:0030016">
    <property type="term" value="C:myofibril"/>
    <property type="evidence" value="ECO:0007669"/>
    <property type="project" value="TreeGrafter"/>
</dbReference>
<keyword evidence="10" id="KW-1185">Reference proteome</keyword>
<dbReference type="Proteomes" id="UP001318040">
    <property type="component" value="Chromosome 42"/>
</dbReference>
<dbReference type="RefSeq" id="XP_032825492.1">
    <property type="nucleotide sequence ID" value="XM_032969601.1"/>
</dbReference>
<organism evidence="10 11">
    <name type="scientific">Petromyzon marinus</name>
    <name type="common">Sea lamprey</name>
    <dbReference type="NCBI Taxonomy" id="7757"/>
    <lineage>
        <taxon>Eukaryota</taxon>
        <taxon>Metazoa</taxon>
        <taxon>Chordata</taxon>
        <taxon>Craniata</taxon>
        <taxon>Vertebrata</taxon>
        <taxon>Cyclostomata</taxon>
        <taxon>Hyperoartia</taxon>
        <taxon>Petromyzontiformes</taxon>
        <taxon>Petromyzontidae</taxon>
        <taxon>Petromyzon</taxon>
    </lineage>
</organism>
<evidence type="ECO:0000256" key="1">
    <source>
        <dbReference type="ARBA" id="ARBA00004245"/>
    </source>
</evidence>
<dbReference type="InterPro" id="IPR002108">
    <property type="entry name" value="ADF-H"/>
</dbReference>
<evidence type="ECO:0000256" key="5">
    <source>
        <dbReference type="ARBA" id="ARBA00023203"/>
    </source>
</evidence>
<dbReference type="SUPFAM" id="SSF55753">
    <property type="entry name" value="Actin depolymerizing proteins"/>
    <property type="match status" value="2"/>
</dbReference>
<evidence type="ECO:0000256" key="8">
    <source>
        <dbReference type="SAM" id="MobiDB-lite"/>
    </source>
</evidence>
<accession>A0AAJ7TWT1</accession>
<evidence type="ECO:0000256" key="2">
    <source>
        <dbReference type="ARBA" id="ARBA00009557"/>
    </source>
</evidence>
<evidence type="ECO:0000256" key="3">
    <source>
        <dbReference type="ARBA" id="ARBA00022490"/>
    </source>
</evidence>
<proteinExistence type="inferred from homology"/>
<dbReference type="Pfam" id="PF00241">
    <property type="entry name" value="Cofilin_ADF"/>
    <property type="match status" value="2"/>
</dbReference>
<dbReference type="KEGG" id="pmrn:116951144"/>
<comment type="subcellular location">
    <subcellularLocation>
        <location evidence="1">Cytoplasm</location>
        <location evidence="1">Cytoskeleton</location>
    </subcellularLocation>
</comment>
<keyword evidence="6" id="KW-0206">Cytoskeleton</keyword>
<dbReference type="CDD" id="cd11285">
    <property type="entry name" value="ADF_Twf-N_like"/>
    <property type="match status" value="1"/>
</dbReference>
<sequence>MRVGGRVRAVAGRGLAQPRLLRSRPSPRFPLNSSIIQAMSHQTGIVASQDLRDFLGRARGGDVRLIKIAIDDGTETLVLADERRPEQAWDAEYDALVQSVLEPEQPCYLLYRLDSQNPQGHEWLFITWCPDSSPVRQKMLYAATRATVKKEFGGGHIKEELYGTEKEEVSLSGYKKHIKLSNAPNPLTAAEAELQKLKLNEVKTDISVDSKQQTLQGVSFPIQERALQALQRFSKGEVNYVQLSVDLDKETINLEHAKKISVAELPRCVPEDAARYHFFIFPHSHEGDRLESTVFIYSMPGYKCSIKERMLYSSCKGPLIDTVEQKLGLDIARKIEIENRDELTEDFLYEEVHPKQHAYKPAFAKPRGPTGKRGVKRITKSPGEGGGDD</sequence>
<dbReference type="PANTHER" id="PTHR13759">
    <property type="entry name" value="TWINFILIN"/>
    <property type="match status" value="1"/>
</dbReference>
<dbReference type="GO" id="GO:0030042">
    <property type="term" value="P:actin filament depolymerization"/>
    <property type="evidence" value="ECO:0007669"/>
    <property type="project" value="TreeGrafter"/>
</dbReference>
<evidence type="ECO:0000259" key="9">
    <source>
        <dbReference type="PROSITE" id="PS51263"/>
    </source>
</evidence>
<dbReference type="GO" id="GO:0051016">
    <property type="term" value="P:barbed-end actin filament capping"/>
    <property type="evidence" value="ECO:0007669"/>
    <property type="project" value="TreeGrafter"/>
</dbReference>
<dbReference type="PROSITE" id="PS51263">
    <property type="entry name" value="ADF_H"/>
    <property type="match status" value="2"/>
</dbReference>
<dbReference type="InterPro" id="IPR029006">
    <property type="entry name" value="ADF-H/Gelsolin-like_dom_sf"/>
</dbReference>
<evidence type="ECO:0000256" key="6">
    <source>
        <dbReference type="ARBA" id="ARBA00023212"/>
    </source>
</evidence>
<dbReference type="FunFam" id="3.40.20.10:FF:000007">
    <property type="entry name" value="Twinfilin-1 isoform 1"/>
    <property type="match status" value="1"/>
</dbReference>
<evidence type="ECO:0000256" key="4">
    <source>
        <dbReference type="ARBA" id="ARBA00022737"/>
    </source>
</evidence>
<keyword evidence="5" id="KW-0009">Actin-binding</keyword>
<dbReference type="GO" id="GO:0010976">
    <property type="term" value="P:positive regulation of neuron projection development"/>
    <property type="evidence" value="ECO:0007669"/>
    <property type="project" value="TreeGrafter"/>
</dbReference>
<feature type="domain" description="ADF-H" evidence="9">
    <location>
        <begin position="217"/>
        <end position="353"/>
    </location>
</feature>
<comment type="similarity">
    <text evidence="2">Belongs to the actin-binding proteins ADF family. Twinfilin subfamily.</text>
</comment>
<dbReference type="FunFam" id="3.40.20.10:FF:000012">
    <property type="entry name" value="Twinfilin-1 isoform 1"/>
    <property type="match status" value="1"/>
</dbReference>
<dbReference type="SMART" id="SM00102">
    <property type="entry name" value="ADF"/>
    <property type="match status" value="2"/>
</dbReference>
<dbReference type="GO" id="GO:0010591">
    <property type="term" value="P:regulation of lamellipodium assembly"/>
    <property type="evidence" value="ECO:0007669"/>
    <property type="project" value="TreeGrafter"/>
</dbReference>
<keyword evidence="3" id="KW-0963">Cytoplasm</keyword>
<dbReference type="AlphaFoldDB" id="A0AAJ7TWT1"/>
<evidence type="ECO:0000256" key="7">
    <source>
        <dbReference type="ARBA" id="ARBA00038532"/>
    </source>
</evidence>
<evidence type="ECO:0000313" key="10">
    <source>
        <dbReference type="Proteomes" id="UP001318040"/>
    </source>
</evidence>
<dbReference type="GO" id="GO:0051015">
    <property type="term" value="F:actin filament binding"/>
    <property type="evidence" value="ECO:0007669"/>
    <property type="project" value="TreeGrafter"/>
</dbReference>
<dbReference type="GO" id="GO:0005884">
    <property type="term" value="C:actin filament"/>
    <property type="evidence" value="ECO:0007669"/>
    <property type="project" value="TreeGrafter"/>
</dbReference>
<gene>
    <name evidence="11" type="primary">LOC116951144</name>
</gene>
<feature type="region of interest" description="Disordered" evidence="8">
    <location>
        <begin position="360"/>
        <end position="389"/>
    </location>
</feature>
<reference evidence="11" key="1">
    <citation type="submission" date="2025-08" db="UniProtKB">
        <authorList>
            <consortium name="RefSeq"/>
        </authorList>
    </citation>
    <scope>IDENTIFICATION</scope>
    <source>
        <tissue evidence="11">Sperm</tissue>
    </source>
</reference>
<protein>
    <submittedName>
        <fullName evidence="11">Twinfilin-2-like</fullName>
    </submittedName>
</protein>
<dbReference type="InterPro" id="IPR028458">
    <property type="entry name" value="Twinfilin"/>
</dbReference>
<name>A0AAJ7TWT1_PETMA</name>